<dbReference type="EMBL" id="KJ631389">
    <property type="protein sequence ID" value="AIF26032.1"/>
    <property type="molecule type" value="Genomic_DNA"/>
</dbReference>
<feature type="region of interest" description="Disordered" evidence="1">
    <location>
        <begin position="98"/>
        <end position="133"/>
    </location>
</feature>
<protein>
    <submittedName>
        <fullName evidence="2">Uncharacterized protein</fullName>
    </submittedName>
</protein>
<organism evidence="2">
    <name type="scientific">uncultured bacterium Ad_125_D08</name>
    <dbReference type="NCBI Taxonomy" id="1489285"/>
    <lineage>
        <taxon>Bacteria</taxon>
        <taxon>environmental samples</taxon>
    </lineage>
</organism>
<accession>A0A0B4N0N1</accession>
<proteinExistence type="predicted"/>
<reference evidence="2" key="1">
    <citation type="submission" date="2014-03" db="EMBL/GenBank/DDBJ databases">
        <title>A sequence of cellulolytic fosmid clone of goat rumen metagenome.</title>
        <authorList>
            <person name="Lee K.-T."/>
            <person name="Kim J.-Y."/>
            <person name="Kim Y.-J."/>
            <person name="Ahn J.-H."/>
            <person name="Park M.-N."/>
            <person name="Kim J.-H."/>
            <person name="Kim T.-H."/>
        </authorList>
    </citation>
    <scope>NUCLEOTIDE SEQUENCE</scope>
</reference>
<name>A0A0B4N0N1_9BACT</name>
<evidence type="ECO:0000256" key="1">
    <source>
        <dbReference type="SAM" id="MobiDB-lite"/>
    </source>
</evidence>
<evidence type="ECO:0000313" key="2">
    <source>
        <dbReference type="EMBL" id="AIF26032.1"/>
    </source>
</evidence>
<dbReference type="AlphaFoldDB" id="A0A0B4N0N1"/>
<sequence>MKMGLIKCPRCELNYMNDTDTMCSVCRREVRGESEQFEMIELCSECGENPVVPGQELCAFCLKEQARRDELDSDEEIVHEPANIEIDSVSTMDEIELDIGGDLDDGEFAEDADFDDDEEDEDGFDDDEEDEEE</sequence>